<evidence type="ECO:0000256" key="6">
    <source>
        <dbReference type="ARBA" id="ARBA00022692"/>
    </source>
</evidence>
<feature type="transmembrane region" description="Helical" evidence="12">
    <location>
        <begin position="66"/>
        <end position="87"/>
    </location>
</feature>
<keyword evidence="7" id="KW-0418">Kinase</keyword>
<dbReference type="Gene3D" id="3.30.565.10">
    <property type="entry name" value="Histidine kinase-like ATPase, C-terminal domain"/>
    <property type="match status" value="1"/>
</dbReference>
<evidence type="ECO:0000256" key="1">
    <source>
        <dbReference type="ARBA" id="ARBA00000085"/>
    </source>
</evidence>
<dbReference type="Gene3D" id="1.10.287.130">
    <property type="match status" value="1"/>
</dbReference>
<reference evidence="15 16" key="1">
    <citation type="journal article" date="2019" name="Int. J. Syst. Evol. Microbiol.">
        <title>The Global Catalogue of Microorganisms (GCM) 10K type strain sequencing project: providing services to taxonomists for standard genome sequencing and annotation.</title>
        <authorList>
            <consortium name="The Broad Institute Genomics Platform"/>
            <consortium name="The Broad Institute Genome Sequencing Center for Infectious Disease"/>
            <person name="Wu L."/>
            <person name="Ma J."/>
        </authorList>
    </citation>
    <scope>NUCLEOTIDE SEQUENCE [LARGE SCALE GENOMIC DNA]</scope>
    <source>
        <strain evidence="15 16">JCM 15933</strain>
    </source>
</reference>
<feature type="region of interest" description="Disordered" evidence="11">
    <location>
        <begin position="311"/>
        <end position="331"/>
    </location>
</feature>
<sequence length="446" mass="46550">MSTRRRRRRGLQLRLTTLYAVPFIIAVTAGIALFSFGESVSAPASETVGAVRIIRDPPTDFYEERMFRVIALTVLIASVVAVIGGWITAGRLLRPLRAIIATAQDISATSLDRRLGKTGDDDEFTDLAETLDSVFERLEAAFASQRRFVANASHELRTPLAAERALLQVALADPDATADTLREACREVLALGAAQERLVDALLTLASGEQGVEQAEPVDLAEIAAAAIRRRSSEAKVRGVRVDATLGPAVGAGDPRLAESLVANLVDNAVRYNIDGGWIEVVTSTVQDATLPTTQSTGSQTGRAAARLAAQGAGAPVRDAPGPAAGDGAPAARGVGRLLPWGAGAPVRGAAGATARGAGSTVREVARLTVRNTGPAVPVEEIGRLLQPFQRLEGQRIGRAASGHGLGLAIVQAIATAHGATLRVLPRPEGGLDVTVDFPLPVDRIA</sequence>
<dbReference type="PANTHER" id="PTHR45436">
    <property type="entry name" value="SENSOR HISTIDINE KINASE YKOH"/>
    <property type="match status" value="1"/>
</dbReference>
<dbReference type="InterPro" id="IPR050428">
    <property type="entry name" value="TCS_sensor_his_kinase"/>
</dbReference>
<evidence type="ECO:0000259" key="14">
    <source>
        <dbReference type="PROSITE" id="PS50885"/>
    </source>
</evidence>
<name>A0ABN1ZHW1_9ACTN</name>
<dbReference type="Pfam" id="PF00512">
    <property type="entry name" value="HisKA"/>
    <property type="match status" value="1"/>
</dbReference>
<dbReference type="PROSITE" id="PS50109">
    <property type="entry name" value="HIS_KIN"/>
    <property type="match status" value="1"/>
</dbReference>
<dbReference type="Gene3D" id="6.10.340.10">
    <property type="match status" value="1"/>
</dbReference>
<evidence type="ECO:0000256" key="11">
    <source>
        <dbReference type="SAM" id="MobiDB-lite"/>
    </source>
</evidence>
<accession>A0ABN1ZHW1</accession>
<feature type="domain" description="HAMP" evidence="14">
    <location>
        <begin position="90"/>
        <end position="143"/>
    </location>
</feature>
<keyword evidence="16" id="KW-1185">Reference proteome</keyword>
<evidence type="ECO:0000256" key="12">
    <source>
        <dbReference type="SAM" id="Phobius"/>
    </source>
</evidence>
<evidence type="ECO:0000256" key="5">
    <source>
        <dbReference type="ARBA" id="ARBA00022679"/>
    </source>
</evidence>
<feature type="domain" description="Histidine kinase" evidence="13">
    <location>
        <begin position="151"/>
        <end position="442"/>
    </location>
</feature>
<keyword evidence="4" id="KW-0597">Phosphoprotein</keyword>
<feature type="transmembrane region" description="Helical" evidence="12">
    <location>
        <begin position="12"/>
        <end position="36"/>
    </location>
</feature>
<dbReference type="InterPro" id="IPR036097">
    <property type="entry name" value="HisK_dim/P_sf"/>
</dbReference>
<dbReference type="SUPFAM" id="SSF158472">
    <property type="entry name" value="HAMP domain-like"/>
    <property type="match status" value="1"/>
</dbReference>
<dbReference type="SMART" id="SM00304">
    <property type="entry name" value="HAMP"/>
    <property type="match status" value="1"/>
</dbReference>
<dbReference type="SUPFAM" id="SSF47384">
    <property type="entry name" value="Homodimeric domain of signal transducing histidine kinase"/>
    <property type="match status" value="1"/>
</dbReference>
<dbReference type="InterPro" id="IPR003594">
    <property type="entry name" value="HATPase_dom"/>
</dbReference>
<dbReference type="Pfam" id="PF00672">
    <property type="entry name" value="HAMP"/>
    <property type="match status" value="1"/>
</dbReference>
<dbReference type="Pfam" id="PF02518">
    <property type="entry name" value="HATPase_c"/>
    <property type="match status" value="1"/>
</dbReference>
<comment type="caution">
    <text evidence="15">The sequence shown here is derived from an EMBL/GenBank/DDBJ whole genome shotgun (WGS) entry which is preliminary data.</text>
</comment>
<keyword evidence="9" id="KW-0902">Two-component regulatory system</keyword>
<dbReference type="PRINTS" id="PR00344">
    <property type="entry name" value="BCTRLSENSOR"/>
</dbReference>
<dbReference type="InterPro" id="IPR005467">
    <property type="entry name" value="His_kinase_dom"/>
</dbReference>
<dbReference type="SMART" id="SM00387">
    <property type="entry name" value="HATPase_c"/>
    <property type="match status" value="1"/>
</dbReference>
<dbReference type="EMBL" id="BAAAQD010000001">
    <property type="protein sequence ID" value="GAA1499524.1"/>
    <property type="molecule type" value="Genomic_DNA"/>
</dbReference>
<evidence type="ECO:0000256" key="3">
    <source>
        <dbReference type="ARBA" id="ARBA00012438"/>
    </source>
</evidence>
<evidence type="ECO:0000256" key="2">
    <source>
        <dbReference type="ARBA" id="ARBA00004236"/>
    </source>
</evidence>
<keyword evidence="6 12" id="KW-0812">Transmembrane</keyword>
<organism evidence="15 16">
    <name type="scientific">Dactylosporangium maewongense</name>
    <dbReference type="NCBI Taxonomy" id="634393"/>
    <lineage>
        <taxon>Bacteria</taxon>
        <taxon>Bacillati</taxon>
        <taxon>Actinomycetota</taxon>
        <taxon>Actinomycetes</taxon>
        <taxon>Micromonosporales</taxon>
        <taxon>Micromonosporaceae</taxon>
        <taxon>Dactylosporangium</taxon>
    </lineage>
</organism>
<dbReference type="InterPro" id="IPR004358">
    <property type="entry name" value="Sig_transdc_His_kin-like_C"/>
</dbReference>
<evidence type="ECO:0000256" key="7">
    <source>
        <dbReference type="ARBA" id="ARBA00022777"/>
    </source>
</evidence>
<keyword evidence="10 12" id="KW-0472">Membrane</keyword>
<evidence type="ECO:0000256" key="10">
    <source>
        <dbReference type="ARBA" id="ARBA00023136"/>
    </source>
</evidence>
<dbReference type="CDD" id="cd00082">
    <property type="entry name" value="HisKA"/>
    <property type="match status" value="1"/>
</dbReference>
<dbReference type="InterPro" id="IPR036890">
    <property type="entry name" value="HATPase_C_sf"/>
</dbReference>
<evidence type="ECO:0000256" key="4">
    <source>
        <dbReference type="ARBA" id="ARBA00022553"/>
    </source>
</evidence>
<comment type="catalytic activity">
    <reaction evidence="1">
        <text>ATP + protein L-histidine = ADP + protein N-phospho-L-histidine.</text>
        <dbReference type="EC" id="2.7.13.3"/>
    </reaction>
</comment>
<dbReference type="CDD" id="cd06225">
    <property type="entry name" value="HAMP"/>
    <property type="match status" value="1"/>
</dbReference>
<gene>
    <name evidence="15" type="ORF">GCM10009827_001750</name>
</gene>
<dbReference type="InterPro" id="IPR003661">
    <property type="entry name" value="HisK_dim/P_dom"/>
</dbReference>
<dbReference type="SUPFAM" id="SSF55874">
    <property type="entry name" value="ATPase domain of HSP90 chaperone/DNA topoisomerase II/histidine kinase"/>
    <property type="match status" value="2"/>
</dbReference>
<evidence type="ECO:0000256" key="8">
    <source>
        <dbReference type="ARBA" id="ARBA00022989"/>
    </source>
</evidence>
<dbReference type="RefSeq" id="WP_344498417.1">
    <property type="nucleotide sequence ID" value="NZ_BAAAQD010000001.1"/>
</dbReference>
<protein>
    <recommendedName>
        <fullName evidence="3">histidine kinase</fullName>
        <ecNumber evidence="3">2.7.13.3</ecNumber>
    </recommendedName>
</protein>
<dbReference type="PANTHER" id="PTHR45436:SF5">
    <property type="entry name" value="SENSOR HISTIDINE KINASE TRCS"/>
    <property type="match status" value="1"/>
</dbReference>
<dbReference type="EC" id="2.7.13.3" evidence="3"/>
<dbReference type="Proteomes" id="UP001501470">
    <property type="component" value="Unassembled WGS sequence"/>
</dbReference>
<evidence type="ECO:0000313" key="16">
    <source>
        <dbReference type="Proteomes" id="UP001501470"/>
    </source>
</evidence>
<comment type="subcellular location">
    <subcellularLocation>
        <location evidence="2">Cell membrane</location>
    </subcellularLocation>
</comment>
<evidence type="ECO:0000313" key="15">
    <source>
        <dbReference type="EMBL" id="GAA1499524.1"/>
    </source>
</evidence>
<dbReference type="SMART" id="SM00388">
    <property type="entry name" value="HisKA"/>
    <property type="match status" value="1"/>
</dbReference>
<proteinExistence type="predicted"/>
<keyword evidence="8 12" id="KW-1133">Transmembrane helix</keyword>
<evidence type="ECO:0000256" key="9">
    <source>
        <dbReference type="ARBA" id="ARBA00023012"/>
    </source>
</evidence>
<dbReference type="PROSITE" id="PS50885">
    <property type="entry name" value="HAMP"/>
    <property type="match status" value="1"/>
</dbReference>
<keyword evidence="5" id="KW-0808">Transferase</keyword>
<dbReference type="InterPro" id="IPR003660">
    <property type="entry name" value="HAMP_dom"/>
</dbReference>
<evidence type="ECO:0000259" key="13">
    <source>
        <dbReference type="PROSITE" id="PS50109"/>
    </source>
</evidence>